<dbReference type="GeneID" id="27341250"/>
<sequence>MGWNGEIALPGDIAMAANSGAPFDSGFSNLLEDGNDFNSNLGWLFDPVSGNGIAATPNLFVPCNLPDNSNQEDLPAEEESLASLTQQLTRSSGDDALEDMMNPYEGEQPILDLPTIPLSEDGAVSTTLGRWSGMPSAVSCLWSCQS</sequence>
<dbReference type="EMBL" id="KN847040">
    <property type="protein sequence ID" value="KIW35356.1"/>
    <property type="molecule type" value="Genomic_DNA"/>
</dbReference>
<dbReference type="HOGENOM" id="CLU_1777234_0_0_1"/>
<dbReference type="Proteomes" id="UP000054466">
    <property type="component" value="Unassembled WGS sequence"/>
</dbReference>
<evidence type="ECO:0000313" key="2">
    <source>
        <dbReference type="Proteomes" id="UP000054466"/>
    </source>
</evidence>
<dbReference type="AlphaFoldDB" id="A0A0D2A4T2"/>
<dbReference type="RefSeq" id="XP_016255572.1">
    <property type="nucleotide sequence ID" value="XM_016388644.1"/>
</dbReference>
<dbReference type="EMBL" id="KN847040">
    <property type="protein sequence ID" value="KIW35357.1"/>
    <property type="molecule type" value="Genomic_DNA"/>
</dbReference>
<protein>
    <submittedName>
        <fullName evidence="1">Uncharacterized protein</fullName>
    </submittedName>
</protein>
<reference evidence="1 2" key="1">
    <citation type="submission" date="2015-01" db="EMBL/GenBank/DDBJ databases">
        <title>The Genome Sequence of Cladophialophora immunda CBS83496.</title>
        <authorList>
            <consortium name="The Broad Institute Genomics Platform"/>
            <person name="Cuomo C."/>
            <person name="de Hoog S."/>
            <person name="Gorbushina A."/>
            <person name="Stielow B."/>
            <person name="Teixiera M."/>
            <person name="Abouelleil A."/>
            <person name="Chapman S.B."/>
            <person name="Priest M."/>
            <person name="Young S.K."/>
            <person name="Wortman J."/>
            <person name="Nusbaum C."/>
            <person name="Birren B."/>
        </authorList>
    </citation>
    <scope>NUCLEOTIDE SEQUENCE [LARGE SCALE GENOMIC DNA]</scope>
    <source>
        <strain evidence="1 2">CBS 83496</strain>
    </source>
</reference>
<gene>
    <name evidence="1" type="ORF">PV07_02056</name>
</gene>
<name>A0A0D2A4T2_9EURO</name>
<dbReference type="RefSeq" id="XP_016255573.1">
    <property type="nucleotide sequence ID" value="XM_016388645.1"/>
</dbReference>
<dbReference type="VEuPathDB" id="FungiDB:PV07_02056"/>
<evidence type="ECO:0000313" key="1">
    <source>
        <dbReference type="EMBL" id="KIW35356.1"/>
    </source>
</evidence>
<organism evidence="1 2">
    <name type="scientific">Cladophialophora immunda</name>
    <dbReference type="NCBI Taxonomy" id="569365"/>
    <lineage>
        <taxon>Eukaryota</taxon>
        <taxon>Fungi</taxon>
        <taxon>Dikarya</taxon>
        <taxon>Ascomycota</taxon>
        <taxon>Pezizomycotina</taxon>
        <taxon>Eurotiomycetes</taxon>
        <taxon>Chaetothyriomycetidae</taxon>
        <taxon>Chaetothyriales</taxon>
        <taxon>Herpotrichiellaceae</taxon>
        <taxon>Cladophialophora</taxon>
    </lineage>
</organism>
<proteinExistence type="predicted"/>
<accession>A0A0D2A4T2</accession>
<keyword evidence="2" id="KW-1185">Reference proteome</keyword>